<reference evidence="3" key="1">
    <citation type="journal article" date="2015" name="Nat. Genet.">
        <title>The genome and transcriptome of the zoonotic hookworm Ancylostoma ceylanicum identify infection-specific gene families.</title>
        <authorList>
            <person name="Schwarz E.M."/>
            <person name="Hu Y."/>
            <person name="Antoshechkin I."/>
            <person name="Miller M.M."/>
            <person name="Sternberg P.W."/>
            <person name="Aroian R.V."/>
        </authorList>
    </citation>
    <scope>NUCLEOTIDE SEQUENCE</scope>
    <source>
        <strain evidence="3">HY135</strain>
    </source>
</reference>
<name>A0A016TMT6_9BILA</name>
<evidence type="ECO:0000313" key="3">
    <source>
        <dbReference type="Proteomes" id="UP000024635"/>
    </source>
</evidence>
<sequence length="102" mass="11527">MVIIAQLCENMYKTKPVSYSPVPIHIRTVSIDVSAFFADAGEHTARPHRSYWNRSRSGKLAMNIEKTIRETVEHRCHDEDSNASAVAPSASPCLRKTHCHQH</sequence>
<keyword evidence="3" id="KW-1185">Reference proteome</keyword>
<evidence type="ECO:0000256" key="1">
    <source>
        <dbReference type="SAM" id="MobiDB-lite"/>
    </source>
</evidence>
<dbReference type="AlphaFoldDB" id="A0A016TMT6"/>
<protein>
    <submittedName>
        <fullName evidence="2">Uncharacterized protein</fullName>
    </submittedName>
</protein>
<dbReference type="EMBL" id="JARK01001426">
    <property type="protein sequence ID" value="EYC04001.1"/>
    <property type="molecule type" value="Genomic_DNA"/>
</dbReference>
<feature type="compositionally biased region" description="Low complexity" evidence="1">
    <location>
        <begin position="82"/>
        <end position="92"/>
    </location>
</feature>
<dbReference type="Proteomes" id="UP000024635">
    <property type="component" value="Unassembled WGS sequence"/>
</dbReference>
<evidence type="ECO:0000313" key="2">
    <source>
        <dbReference type="EMBL" id="EYC04001.1"/>
    </source>
</evidence>
<gene>
    <name evidence="2" type="primary">Acey_s0090.g2357</name>
    <name evidence="2" type="ORF">Y032_0090g2357</name>
</gene>
<comment type="caution">
    <text evidence="2">The sequence shown here is derived from an EMBL/GenBank/DDBJ whole genome shotgun (WGS) entry which is preliminary data.</text>
</comment>
<accession>A0A016TMT6</accession>
<proteinExistence type="predicted"/>
<organism evidence="2 3">
    <name type="scientific">Ancylostoma ceylanicum</name>
    <dbReference type="NCBI Taxonomy" id="53326"/>
    <lineage>
        <taxon>Eukaryota</taxon>
        <taxon>Metazoa</taxon>
        <taxon>Ecdysozoa</taxon>
        <taxon>Nematoda</taxon>
        <taxon>Chromadorea</taxon>
        <taxon>Rhabditida</taxon>
        <taxon>Rhabditina</taxon>
        <taxon>Rhabditomorpha</taxon>
        <taxon>Strongyloidea</taxon>
        <taxon>Ancylostomatidae</taxon>
        <taxon>Ancylostomatinae</taxon>
        <taxon>Ancylostoma</taxon>
    </lineage>
</organism>
<feature type="region of interest" description="Disordered" evidence="1">
    <location>
        <begin position="79"/>
        <end position="102"/>
    </location>
</feature>